<comment type="similarity">
    <text evidence="1 6">Belongs to the peptidase A1 family.</text>
</comment>
<evidence type="ECO:0000313" key="10">
    <source>
        <dbReference type="EnsemblPlants" id="OPUNC06G09860.1"/>
    </source>
</evidence>
<keyword evidence="3 6" id="KW-0064">Aspartyl protease</keyword>
<dbReference type="PRINTS" id="PR00792">
    <property type="entry name" value="PEPSIN"/>
</dbReference>
<feature type="transmembrane region" description="Helical" evidence="8">
    <location>
        <begin position="76"/>
        <end position="95"/>
    </location>
</feature>
<dbReference type="GO" id="GO:0004190">
    <property type="term" value="F:aspartic-type endopeptidase activity"/>
    <property type="evidence" value="ECO:0007669"/>
    <property type="project" value="UniProtKB-KW"/>
</dbReference>
<dbReference type="FunFam" id="2.40.70.10:FF:000061">
    <property type="entry name" value="Aspartyl protease APCB1"/>
    <property type="match status" value="1"/>
</dbReference>
<reference evidence="10" key="2">
    <citation type="submission" date="2018-05" db="EMBL/GenBank/DDBJ databases">
        <title>OpunRS2 (Oryza punctata Reference Sequence Version 2).</title>
        <authorList>
            <person name="Zhang J."/>
            <person name="Kudrna D."/>
            <person name="Lee S."/>
            <person name="Talag J."/>
            <person name="Welchert J."/>
            <person name="Wing R.A."/>
        </authorList>
    </citation>
    <scope>NUCLEOTIDE SEQUENCE [LARGE SCALE GENOMIC DNA]</scope>
</reference>
<keyword evidence="8" id="KW-0812">Transmembrane</keyword>
<dbReference type="AlphaFoldDB" id="A0A0E0LA95"/>
<feature type="active site" evidence="5">
    <location>
        <position position="408"/>
    </location>
</feature>
<evidence type="ECO:0000256" key="3">
    <source>
        <dbReference type="ARBA" id="ARBA00022750"/>
    </source>
</evidence>
<dbReference type="PANTHER" id="PTHR13683">
    <property type="entry name" value="ASPARTYL PROTEASES"/>
    <property type="match status" value="1"/>
</dbReference>
<evidence type="ECO:0000256" key="8">
    <source>
        <dbReference type="SAM" id="Phobius"/>
    </source>
</evidence>
<organism evidence="10">
    <name type="scientific">Oryza punctata</name>
    <name type="common">Red rice</name>
    <dbReference type="NCBI Taxonomy" id="4537"/>
    <lineage>
        <taxon>Eukaryota</taxon>
        <taxon>Viridiplantae</taxon>
        <taxon>Streptophyta</taxon>
        <taxon>Embryophyta</taxon>
        <taxon>Tracheophyta</taxon>
        <taxon>Spermatophyta</taxon>
        <taxon>Magnoliopsida</taxon>
        <taxon>Liliopsida</taxon>
        <taxon>Poales</taxon>
        <taxon>Poaceae</taxon>
        <taxon>BOP clade</taxon>
        <taxon>Oryzoideae</taxon>
        <taxon>Oryzeae</taxon>
        <taxon>Oryzinae</taxon>
        <taxon>Oryza</taxon>
    </lineage>
</organism>
<protein>
    <recommendedName>
        <fullName evidence="9">Peptidase A1 domain-containing protein</fullName>
    </recommendedName>
</protein>
<evidence type="ECO:0000256" key="7">
    <source>
        <dbReference type="SAM" id="MobiDB-lite"/>
    </source>
</evidence>
<evidence type="ECO:0000256" key="6">
    <source>
        <dbReference type="RuleBase" id="RU000454"/>
    </source>
</evidence>
<proteinExistence type="inferred from homology"/>
<dbReference type="Gene3D" id="2.40.70.10">
    <property type="entry name" value="Acid Proteases"/>
    <property type="match status" value="2"/>
</dbReference>
<accession>A0A0E0LA95</accession>
<keyword evidence="8" id="KW-1133">Transmembrane helix</keyword>
<dbReference type="SUPFAM" id="SSF50630">
    <property type="entry name" value="Acid proteases"/>
    <property type="match status" value="1"/>
</dbReference>
<dbReference type="Proteomes" id="UP000026962">
    <property type="component" value="Chromosome 6"/>
</dbReference>
<dbReference type="InterPro" id="IPR001461">
    <property type="entry name" value="Aspartic_peptidase_A1"/>
</dbReference>
<name>A0A0E0LA95_ORYPU</name>
<feature type="region of interest" description="Disordered" evidence="7">
    <location>
        <begin position="1"/>
        <end position="22"/>
    </location>
</feature>
<dbReference type="HOGENOM" id="CLU_005738_3_2_1"/>
<dbReference type="InterPro" id="IPR033121">
    <property type="entry name" value="PEPTIDASE_A1"/>
</dbReference>
<dbReference type="PROSITE" id="PS51767">
    <property type="entry name" value="PEPTIDASE_A1"/>
    <property type="match status" value="1"/>
</dbReference>
<dbReference type="Pfam" id="PF14541">
    <property type="entry name" value="TAXi_C"/>
    <property type="match status" value="1"/>
</dbReference>
<evidence type="ECO:0000256" key="1">
    <source>
        <dbReference type="ARBA" id="ARBA00007447"/>
    </source>
</evidence>
<keyword evidence="11" id="KW-1185">Reference proteome</keyword>
<dbReference type="InterPro" id="IPR001969">
    <property type="entry name" value="Aspartic_peptidase_AS"/>
</dbReference>
<reference evidence="10" key="1">
    <citation type="submission" date="2015-04" db="UniProtKB">
        <authorList>
            <consortium name="EnsemblPlants"/>
        </authorList>
    </citation>
    <scope>IDENTIFICATION</scope>
</reference>
<evidence type="ECO:0000256" key="2">
    <source>
        <dbReference type="ARBA" id="ARBA00022670"/>
    </source>
</evidence>
<dbReference type="PANTHER" id="PTHR13683:SF316">
    <property type="entry name" value="ASPARTYL PROTEASE APCB1"/>
    <property type="match status" value="1"/>
</dbReference>
<feature type="active site" evidence="5">
    <location>
        <position position="181"/>
    </location>
</feature>
<feature type="domain" description="Peptidase A1" evidence="9">
    <location>
        <begin position="163"/>
        <end position="538"/>
    </location>
</feature>
<dbReference type="InterPro" id="IPR032799">
    <property type="entry name" value="TAXi_C"/>
</dbReference>
<evidence type="ECO:0000259" key="9">
    <source>
        <dbReference type="PROSITE" id="PS51767"/>
    </source>
</evidence>
<keyword evidence="4 6" id="KW-0378">Hydrolase</keyword>
<dbReference type="eggNOG" id="KOG1339">
    <property type="taxonomic scope" value="Eukaryota"/>
</dbReference>
<dbReference type="Gramene" id="OPUNC06G09860.1">
    <property type="protein sequence ID" value="OPUNC06G09860.1"/>
    <property type="gene ID" value="OPUNC06G09860"/>
</dbReference>
<dbReference type="STRING" id="4537.A0A0E0LA95"/>
<keyword evidence="8" id="KW-0472">Membrane</keyword>
<dbReference type="FunFam" id="2.40.70.10:FF:000015">
    <property type="entry name" value="Aspartyl protease family protein"/>
    <property type="match status" value="1"/>
</dbReference>
<evidence type="ECO:0000313" key="11">
    <source>
        <dbReference type="Proteomes" id="UP000026962"/>
    </source>
</evidence>
<dbReference type="OMA" id="YTYLPHE"/>
<evidence type="ECO:0000256" key="4">
    <source>
        <dbReference type="ARBA" id="ARBA00022801"/>
    </source>
</evidence>
<dbReference type="InterPro" id="IPR032861">
    <property type="entry name" value="TAXi_N"/>
</dbReference>
<keyword evidence="2 6" id="KW-0645">Protease</keyword>
<sequence length="564" mass="62364">MDASSPLASVRPEEEERPPPRAHGVVVIAVAPDDHHHHHGKKGWRLAAAEAGFGVEEGEEEEEEEVRWRERRVASLWRVAGALLVVVALAVAGHYCLYYNPAAFSREEGRSSFLLPLYPKAGGGGAAGESATGVKGDGAGAEARENSSAVFPIRGNVFPDGQYYTSMYIGNPPRPYFLDVDTGSDLTWIQCDVPCTNCAKGPHPLYKPEKPNVVPPRDSYCEELQGNQNYGDTSKQCDYEITYADRSSSMGILARDNMQLITADGERENLDFVFGYDLIFDDQLSEICEDGMLFSEWCGYDQQGNLLSSPANTDGILGLSNAVISLPTQLASQGIISNVFGHCIAADPSNGGYMFLGDDYVPRWGMTWVPIRNGPENLYSTEVQKVNYGDQQLNVRGKAGKLTQVIFDSGSSYTYLPHEDYINLIASLKSLSPNLVQDESDRTLPFCMKPNFPVRSMDDVKHLFKPLSLVFKKRWFILPRTFIIPPEDYLIISDKNSICLGVLDGTYIGHDSAIVIGDVSLRGKLVVYNNDEKHIGWVQSDCAKPQKQSGFPFLLKRVLQNQLL</sequence>
<dbReference type="PROSITE" id="PS00141">
    <property type="entry name" value="ASP_PROTEASE"/>
    <property type="match status" value="2"/>
</dbReference>
<evidence type="ECO:0000256" key="5">
    <source>
        <dbReference type="PIRSR" id="PIRSR601461-1"/>
    </source>
</evidence>
<dbReference type="GO" id="GO:0006508">
    <property type="term" value="P:proteolysis"/>
    <property type="evidence" value="ECO:0007669"/>
    <property type="project" value="UniProtKB-KW"/>
</dbReference>
<dbReference type="EnsemblPlants" id="OPUNC06G09860.1">
    <property type="protein sequence ID" value="OPUNC06G09860.1"/>
    <property type="gene ID" value="OPUNC06G09860"/>
</dbReference>
<dbReference type="Pfam" id="PF14543">
    <property type="entry name" value="TAXi_N"/>
    <property type="match status" value="1"/>
</dbReference>
<dbReference type="InterPro" id="IPR021109">
    <property type="entry name" value="Peptidase_aspartic_dom_sf"/>
</dbReference>